<dbReference type="InterPro" id="IPR026017">
    <property type="entry name" value="Lumazine-bd_dom"/>
</dbReference>
<dbReference type="EMBL" id="AZFB01000013">
    <property type="protein sequence ID" value="KRL62118.1"/>
    <property type="molecule type" value="Genomic_DNA"/>
</dbReference>
<proteinExistence type="predicted"/>
<evidence type="ECO:0000256" key="6">
    <source>
        <dbReference type="ARBA" id="ARBA00022619"/>
    </source>
</evidence>
<dbReference type="Gene3D" id="2.40.30.20">
    <property type="match status" value="2"/>
</dbReference>
<feature type="domain" description="Lumazine-binding" evidence="11">
    <location>
        <begin position="103"/>
        <end position="199"/>
    </location>
</feature>
<feature type="repeat" description="Lumazine-binding" evidence="10">
    <location>
        <begin position="103"/>
        <end position="199"/>
    </location>
</feature>
<dbReference type="SUPFAM" id="SSF63380">
    <property type="entry name" value="Riboflavin synthase domain-like"/>
    <property type="match status" value="2"/>
</dbReference>
<comment type="pathway">
    <text evidence="3">Cofactor biosynthesis; riboflavin biosynthesis; riboflavin from 2-hydroxy-3-oxobutyl phosphate and 5-amino-6-(D-ribitylamino)uracil: step 2/2.</text>
</comment>
<keyword evidence="13" id="KW-1185">Reference proteome</keyword>
<keyword evidence="7" id="KW-0808">Transferase</keyword>
<dbReference type="NCBIfam" id="NF006767">
    <property type="entry name" value="PRK09289.1"/>
    <property type="match status" value="1"/>
</dbReference>
<dbReference type="Pfam" id="PF00677">
    <property type="entry name" value="Lum_binding"/>
    <property type="match status" value="2"/>
</dbReference>
<dbReference type="PROSITE" id="PS51177">
    <property type="entry name" value="LUMAZINE_BIND"/>
    <property type="match status" value="2"/>
</dbReference>
<evidence type="ECO:0000256" key="7">
    <source>
        <dbReference type="ARBA" id="ARBA00022679"/>
    </source>
</evidence>
<keyword evidence="6" id="KW-0686">Riboflavin biosynthesis</keyword>
<evidence type="ECO:0000256" key="8">
    <source>
        <dbReference type="ARBA" id="ARBA00022737"/>
    </source>
</evidence>
<evidence type="ECO:0000313" key="12">
    <source>
        <dbReference type="EMBL" id="KRL62118.1"/>
    </source>
</evidence>
<feature type="domain" description="Lumazine-binding" evidence="11">
    <location>
        <begin position="6"/>
        <end position="102"/>
    </location>
</feature>
<dbReference type="eggNOG" id="COG0307">
    <property type="taxonomic scope" value="Bacteria"/>
</dbReference>
<comment type="caution">
    <text evidence="12">The sequence shown here is derived from an EMBL/GenBank/DDBJ whole genome shotgun (WGS) entry which is preliminary data.</text>
</comment>
<dbReference type="PANTHER" id="PTHR21098">
    <property type="entry name" value="RIBOFLAVIN SYNTHASE ALPHA CHAIN"/>
    <property type="match status" value="1"/>
</dbReference>
<dbReference type="EC" id="2.5.1.9" evidence="4 9"/>
<feature type="repeat" description="Lumazine-binding" evidence="10">
    <location>
        <begin position="6"/>
        <end position="102"/>
    </location>
</feature>
<dbReference type="InterPro" id="IPR001783">
    <property type="entry name" value="Lumazine-bd"/>
</dbReference>
<dbReference type="AlphaFoldDB" id="A0A0R1RYP5"/>
<dbReference type="STRING" id="1122152.GCA_000425905_01349"/>
<keyword evidence="8" id="KW-0677">Repeat</keyword>
<reference evidence="12 13" key="1">
    <citation type="journal article" date="2015" name="Genome Announc.">
        <title>Expanding the biotechnology potential of lactobacilli through comparative genomics of 213 strains and associated genera.</title>
        <authorList>
            <person name="Sun Z."/>
            <person name="Harris H.M."/>
            <person name="McCann A."/>
            <person name="Guo C."/>
            <person name="Argimon S."/>
            <person name="Zhang W."/>
            <person name="Yang X."/>
            <person name="Jeffery I.B."/>
            <person name="Cooney J.C."/>
            <person name="Kagawa T.F."/>
            <person name="Liu W."/>
            <person name="Song Y."/>
            <person name="Salvetti E."/>
            <person name="Wrobel A."/>
            <person name="Rasinkangas P."/>
            <person name="Parkhill J."/>
            <person name="Rea M.C."/>
            <person name="O'Sullivan O."/>
            <person name="Ritari J."/>
            <person name="Douillard F.P."/>
            <person name="Paul Ross R."/>
            <person name="Yang R."/>
            <person name="Briner A.E."/>
            <person name="Felis G.E."/>
            <person name="de Vos W.M."/>
            <person name="Barrangou R."/>
            <person name="Klaenhammer T.R."/>
            <person name="Caufield P.W."/>
            <person name="Cui Y."/>
            <person name="Zhang H."/>
            <person name="O'Toole P.W."/>
        </authorList>
    </citation>
    <scope>NUCLEOTIDE SEQUENCE [LARGE SCALE GENOMIC DNA]</scope>
    <source>
        <strain evidence="12 13">DSM 15354</strain>
    </source>
</reference>
<evidence type="ECO:0000256" key="5">
    <source>
        <dbReference type="ARBA" id="ARBA00013950"/>
    </source>
</evidence>
<name>A0A0R1RYP5_9LACO</name>
<organism evidence="12 13">
    <name type="scientific">Lactobacillus psittaci DSM 15354</name>
    <dbReference type="NCBI Taxonomy" id="1122152"/>
    <lineage>
        <taxon>Bacteria</taxon>
        <taxon>Bacillati</taxon>
        <taxon>Bacillota</taxon>
        <taxon>Bacilli</taxon>
        <taxon>Lactobacillales</taxon>
        <taxon>Lactobacillaceae</taxon>
        <taxon>Lactobacillus</taxon>
    </lineage>
</organism>
<dbReference type="PATRIC" id="fig|1122152.4.peg.378"/>
<evidence type="ECO:0000256" key="10">
    <source>
        <dbReference type="PROSITE-ProRule" id="PRU00524"/>
    </source>
</evidence>
<evidence type="ECO:0000256" key="2">
    <source>
        <dbReference type="ARBA" id="ARBA00002803"/>
    </source>
</evidence>
<dbReference type="PIRSF" id="PIRSF000498">
    <property type="entry name" value="Riboflavin_syn_A"/>
    <property type="match status" value="1"/>
</dbReference>
<dbReference type="NCBIfam" id="TIGR00187">
    <property type="entry name" value="ribE"/>
    <property type="match status" value="1"/>
</dbReference>
<comment type="function">
    <text evidence="2">Catalyzes the dismutation of two molecules of 6,7-dimethyl-8-ribityllumazine, resulting in the formation of riboflavin and 5-amino-6-(D-ribitylamino)uracil.</text>
</comment>
<evidence type="ECO:0000256" key="4">
    <source>
        <dbReference type="ARBA" id="ARBA00012827"/>
    </source>
</evidence>
<dbReference type="GO" id="GO:0009231">
    <property type="term" value="P:riboflavin biosynthetic process"/>
    <property type="evidence" value="ECO:0007669"/>
    <property type="project" value="UniProtKB-KW"/>
</dbReference>
<gene>
    <name evidence="12" type="ORF">FC23_GL000372</name>
</gene>
<protein>
    <recommendedName>
        <fullName evidence="5 9">Riboflavin synthase</fullName>
        <ecNumber evidence="4 9">2.5.1.9</ecNumber>
    </recommendedName>
</protein>
<evidence type="ECO:0000256" key="1">
    <source>
        <dbReference type="ARBA" id="ARBA00000968"/>
    </source>
</evidence>
<evidence type="ECO:0000256" key="3">
    <source>
        <dbReference type="ARBA" id="ARBA00004887"/>
    </source>
</evidence>
<sequence length="206" mass="22587">MGGLTMFSGLVTGNAQIANIKKDEHTITMIIKTVPANLKDLKIGDSIAVNGCCLTVESFTETTFTVTMMPQTFKKTIFKDSKIGNQVNMERSLQLKSRLEGHIVTGHIDDVISLVKKQQNENAVELFFQLPQRLINQVVAQGSIAINGTSLTVMDIHDDIFSVGLIPHTQEETNLAKLNVGDQVNVETDILGKYVAKNLVNFQGAQ</sequence>
<dbReference type="InterPro" id="IPR023366">
    <property type="entry name" value="ATP_synth_asu-like_sf"/>
</dbReference>
<evidence type="ECO:0000259" key="11">
    <source>
        <dbReference type="PROSITE" id="PS51177"/>
    </source>
</evidence>
<dbReference type="InterPro" id="IPR017938">
    <property type="entry name" value="Riboflavin_synthase-like_b-brl"/>
</dbReference>
<accession>A0A0R1RYP5</accession>
<dbReference type="FunFam" id="2.40.30.20:FF:000004">
    <property type="entry name" value="Riboflavin synthase, alpha subunit"/>
    <property type="match status" value="1"/>
</dbReference>
<dbReference type="CDD" id="cd00402">
    <property type="entry name" value="Riboflavin_synthase_like"/>
    <property type="match status" value="1"/>
</dbReference>
<evidence type="ECO:0000256" key="9">
    <source>
        <dbReference type="NCBIfam" id="TIGR00187"/>
    </source>
</evidence>
<evidence type="ECO:0000313" key="13">
    <source>
        <dbReference type="Proteomes" id="UP000051931"/>
    </source>
</evidence>
<dbReference type="Proteomes" id="UP000051931">
    <property type="component" value="Unassembled WGS sequence"/>
</dbReference>
<comment type="catalytic activity">
    <reaction evidence="1">
        <text>2 6,7-dimethyl-8-(1-D-ribityl)lumazine + H(+) = 5-amino-6-(D-ribitylamino)uracil + riboflavin</text>
        <dbReference type="Rhea" id="RHEA:20772"/>
        <dbReference type="ChEBI" id="CHEBI:15378"/>
        <dbReference type="ChEBI" id="CHEBI:15934"/>
        <dbReference type="ChEBI" id="CHEBI:57986"/>
        <dbReference type="ChEBI" id="CHEBI:58201"/>
        <dbReference type="EC" id="2.5.1.9"/>
    </reaction>
</comment>
<dbReference type="PANTHER" id="PTHR21098:SF0">
    <property type="entry name" value="RIBOFLAVIN SYNTHASE"/>
    <property type="match status" value="1"/>
</dbReference>
<dbReference type="GO" id="GO:0004746">
    <property type="term" value="F:riboflavin synthase activity"/>
    <property type="evidence" value="ECO:0007669"/>
    <property type="project" value="UniProtKB-UniRule"/>
</dbReference>